<dbReference type="Gene3D" id="2.40.10.350">
    <property type="entry name" value="Rod shape-determining protein MreC, domain 2"/>
    <property type="match status" value="1"/>
</dbReference>
<dbReference type="OrthoDB" id="5196068at2"/>
<dbReference type="InterPro" id="IPR042177">
    <property type="entry name" value="Cell/Rod_1"/>
</dbReference>
<dbReference type="InterPro" id="IPR042175">
    <property type="entry name" value="Cell/Rod_MreC_2"/>
</dbReference>
<evidence type="ECO:0000256" key="5">
    <source>
        <dbReference type="PIRNR" id="PIRNR038471"/>
    </source>
</evidence>
<dbReference type="GO" id="GO:0008360">
    <property type="term" value="P:regulation of cell shape"/>
    <property type="evidence" value="ECO:0007669"/>
    <property type="project" value="UniProtKB-KW"/>
</dbReference>
<dbReference type="EMBL" id="AP019307">
    <property type="protein sequence ID" value="BBH18077.1"/>
    <property type="molecule type" value="Genomic_DNA"/>
</dbReference>
<comment type="function">
    <text evidence="5">Involved in formation and maintenance of cell shape.</text>
</comment>
<dbReference type="GO" id="GO:0005886">
    <property type="term" value="C:plasma membrane"/>
    <property type="evidence" value="ECO:0007669"/>
    <property type="project" value="TreeGrafter"/>
</dbReference>
<keyword evidence="8" id="KW-1185">Reference proteome</keyword>
<evidence type="ECO:0000256" key="2">
    <source>
        <dbReference type="ARBA" id="ARBA00013855"/>
    </source>
</evidence>
<evidence type="ECO:0000256" key="4">
    <source>
        <dbReference type="ARBA" id="ARBA00032089"/>
    </source>
</evidence>
<evidence type="ECO:0000256" key="1">
    <source>
        <dbReference type="ARBA" id="ARBA00009369"/>
    </source>
</evidence>
<dbReference type="AlphaFoldDB" id="A0A3G9IGG2"/>
<proteinExistence type="inferred from homology"/>
<name>A0A3G9IGG2_9ACTN</name>
<comment type="similarity">
    <text evidence="1 5">Belongs to the MreC family.</text>
</comment>
<dbReference type="Pfam" id="PF04085">
    <property type="entry name" value="MreC"/>
    <property type="match status" value="1"/>
</dbReference>
<dbReference type="PANTHER" id="PTHR34138">
    <property type="entry name" value="CELL SHAPE-DETERMINING PROTEIN MREC"/>
    <property type="match status" value="1"/>
</dbReference>
<dbReference type="KEGG" id="nbe:Back2_23640"/>
<dbReference type="Gene3D" id="2.40.10.340">
    <property type="entry name" value="Rod shape-determining protein MreC, domain 1"/>
    <property type="match status" value="1"/>
</dbReference>
<keyword evidence="3 5" id="KW-0133">Cell shape</keyword>
<evidence type="ECO:0000259" key="6">
    <source>
        <dbReference type="Pfam" id="PF04085"/>
    </source>
</evidence>
<organism evidence="7 8">
    <name type="scientific">Nocardioides baekrokdamisoli</name>
    <dbReference type="NCBI Taxonomy" id="1804624"/>
    <lineage>
        <taxon>Bacteria</taxon>
        <taxon>Bacillati</taxon>
        <taxon>Actinomycetota</taxon>
        <taxon>Actinomycetes</taxon>
        <taxon>Propionibacteriales</taxon>
        <taxon>Nocardioidaceae</taxon>
        <taxon>Nocardioides</taxon>
    </lineage>
</organism>
<accession>A0A3G9IGG2</accession>
<dbReference type="InterPro" id="IPR055342">
    <property type="entry name" value="MreC_beta-barrel_core"/>
</dbReference>
<evidence type="ECO:0000313" key="8">
    <source>
        <dbReference type="Proteomes" id="UP000271573"/>
    </source>
</evidence>
<dbReference type="Proteomes" id="UP000271573">
    <property type="component" value="Chromosome"/>
</dbReference>
<evidence type="ECO:0000313" key="7">
    <source>
        <dbReference type="EMBL" id="BBH18077.1"/>
    </source>
</evidence>
<evidence type="ECO:0000256" key="3">
    <source>
        <dbReference type="ARBA" id="ARBA00022960"/>
    </source>
</evidence>
<dbReference type="InterPro" id="IPR007221">
    <property type="entry name" value="MreC"/>
</dbReference>
<gene>
    <name evidence="7" type="ORF">Back2_23640</name>
</gene>
<dbReference type="PANTHER" id="PTHR34138:SF1">
    <property type="entry name" value="CELL SHAPE-DETERMINING PROTEIN MREC"/>
    <property type="match status" value="1"/>
</dbReference>
<dbReference type="PIRSF" id="PIRSF038471">
    <property type="entry name" value="MreC"/>
    <property type="match status" value="1"/>
</dbReference>
<protein>
    <recommendedName>
        <fullName evidence="2 5">Cell shape-determining protein MreC</fullName>
    </recommendedName>
    <alternativeName>
        <fullName evidence="4 5">Cell shape protein MreC</fullName>
    </alternativeName>
</protein>
<reference evidence="7 8" key="1">
    <citation type="submission" date="2018-11" db="EMBL/GenBank/DDBJ databases">
        <title>Complete genome sequence of Nocardioides baekrokdamisoli strain KCTC 39748.</title>
        <authorList>
            <person name="Kang S.W."/>
            <person name="Lee K.C."/>
            <person name="Kim K.K."/>
            <person name="Kim J.S."/>
            <person name="Kim D.S."/>
            <person name="Ko S.H."/>
            <person name="Yang S.H."/>
            <person name="Shin Y.K."/>
            <person name="Lee J.S."/>
        </authorList>
    </citation>
    <scope>NUCLEOTIDE SEQUENCE [LARGE SCALE GENOMIC DNA]</scope>
    <source>
        <strain evidence="7 8">KCTC 39748</strain>
    </source>
</reference>
<sequence>MMLQRTHIRLSRRSRLEMSSNRMPPKGIVAALVFASASLMALSSTGAIDPLRSATADFFGPAESTVSAMARPITALPRYLKSKSQLENQVASLSAQNTNLQAQVNRGGYDRNRLNEYVGLSSMAANLGYNLVPAHVIAYGPAQSFTRTVTIDAGTDSGIKPGETVVAAQGLVGRVVSVTAGTATVLLAADSDSYVGARLSDSMKLGFVRGNGSLSGGGTLNLQLLDQSAVPRAGDIVMTWGDGRSGPYISGVPIGTVANVYASLTNSLRSAVVVPYVDFSALDEVGVAVPVGTPTVGDIFRADGKVGR</sequence>
<feature type="domain" description="Rod shape-determining protein MreC beta-barrel core" evidence="6">
    <location>
        <begin position="142"/>
        <end position="287"/>
    </location>
</feature>